<name>A0A517NUQ6_9BACT</name>
<reference evidence="1 2" key="1">
    <citation type="submission" date="2019-02" db="EMBL/GenBank/DDBJ databases">
        <title>Deep-cultivation of Planctomycetes and their phenomic and genomic characterization uncovers novel biology.</title>
        <authorList>
            <person name="Wiegand S."/>
            <person name="Jogler M."/>
            <person name="Boedeker C."/>
            <person name="Pinto D."/>
            <person name="Vollmers J."/>
            <person name="Rivas-Marin E."/>
            <person name="Kohn T."/>
            <person name="Peeters S.H."/>
            <person name="Heuer A."/>
            <person name="Rast P."/>
            <person name="Oberbeckmann S."/>
            <person name="Bunk B."/>
            <person name="Jeske O."/>
            <person name="Meyerdierks A."/>
            <person name="Storesund J.E."/>
            <person name="Kallscheuer N."/>
            <person name="Luecker S."/>
            <person name="Lage O.M."/>
            <person name="Pohl T."/>
            <person name="Merkel B.J."/>
            <person name="Hornburger P."/>
            <person name="Mueller R.-W."/>
            <person name="Bruemmer F."/>
            <person name="Labrenz M."/>
            <person name="Spormann A.M."/>
            <person name="Op den Camp H."/>
            <person name="Overmann J."/>
            <person name="Amann R."/>
            <person name="Jetten M.S.M."/>
            <person name="Mascher T."/>
            <person name="Medema M.H."/>
            <person name="Devos D.P."/>
            <person name="Kaster A.-K."/>
            <person name="Ovreas L."/>
            <person name="Rohde M."/>
            <person name="Galperin M.Y."/>
            <person name="Jogler C."/>
        </authorList>
    </citation>
    <scope>NUCLEOTIDE SEQUENCE [LARGE SCALE GENOMIC DNA]</scope>
    <source>
        <strain evidence="1 2">K23_9</strain>
    </source>
</reference>
<gene>
    <name evidence="1" type="ORF">K239x_28500</name>
</gene>
<protein>
    <submittedName>
        <fullName evidence="1">Uncharacterized protein</fullName>
    </submittedName>
</protein>
<evidence type="ECO:0000313" key="1">
    <source>
        <dbReference type="EMBL" id="QDT10859.1"/>
    </source>
</evidence>
<dbReference type="AlphaFoldDB" id="A0A517NUQ6"/>
<accession>A0A517NUQ6</accession>
<sequence length="48" mass="5300">MAKVSNRKGLKRSDLSADSISDRLIAFAKWLVDLVIRPLRAFVANEGA</sequence>
<dbReference type="Proteomes" id="UP000319817">
    <property type="component" value="Chromosome"/>
</dbReference>
<evidence type="ECO:0000313" key="2">
    <source>
        <dbReference type="Proteomes" id="UP000319817"/>
    </source>
</evidence>
<dbReference type="EMBL" id="CP036526">
    <property type="protein sequence ID" value="QDT10859.1"/>
    <property type="molecule type" value="Genomic_DNA"/>
</dbReference>
<organism evidence="1 2">
    <name type="scientific">Stieleria marina</name>
    <dbReference type="NCBI Taxonomy" id="1930275"/>
    <lineage>
        <taxon>Bacteria</taxon>
        <taxon>Pseudomonadati</taxon>
        <taxon>Planctomycetota</taxon>
        <taxon>Planctomycetia</taxon>
        <taxon>Pirellulales</taxon>
        <taxon>Pirellulaceae</taxon>
        <taxon>Stieleria</taxon>
    </lineage>
</organism>
<dbReference type="RefSeq" id="WP_419190018.1">
    <property type="nucleotide sequence ID" value="NZ_CP036526.1"/>
</dbReference>
<proteinExistence type="predicted"/>
<keyword evidence="2" id="KW-1185">Reference proteome</keyword>